<organism evidence="2 3">
    <name type="scientific">Reichenbachiella carrageenanivorans</name>
    <dbReference type="NCBI Taxonomy" id="2979869"/>
    <lineage>
        <taxon>Bacteria</taxon>
        <taxon>Pseudomonadati</taxon>
        <taxon>Bacteroidota</taxon>
        <taxon>Cytophagia</taxon>
        <taxon>Cytophagales</taxon>
        <taxon>Reichenbachiellaceae</taxon>
        <taxon>Reichenbachiella</taxon>
    </lineage>
</organism>
<evidence type="ECO:0000313" key="3">
    <source>
        <dbReference type="Proteomes" id="UP001062165"/>
    </source>
</evidence>
<feature type="transmembrane region" description="Helical" evidence="1">
    <location>
        <begin position="195"/>
        <end position="215"/>
    </location>
</feature>
<keyword evidence="3" id="KW-1185">Reference proteome</keyword>
<feature type="transmembrane region" description="Helical" evidence="1">
    <location>
        <begin position="368"/>
        <end position="392"/>
    </location>
</feature>
<name>A0ABY6CY90_9BACT</name>
<evidence type="ECO:0000313" key="2">
    <source>
        <dbReference type="EMBL" id="UXX78349.1"/>
    </source>
</evidence>
<feature type="transmembrane region" description="Helical" evidence="1">
    <location>
        <begin position="174"/>
        <end position="189"/>
    </location>
</feature>
<keyword evidence="1" id="KW-0472">Membrane</keyword>
<feature type="transmembrane region" description="Helical" evidence="1">
    <location>
        <begin position="788"/>
        <end position="809"/>
    </location>
</feature>
<feature type="transmembrane region" description="Helical" evidence="1">
    <location>
        <begin position="125"/>
        <end position="146"/>
    </location>
</feature>
<feature type="transmembrane region" description="Helical" evidence="1">
    <location>
        <begin position="439"/>
        <end position="459"/>
    </location>
</feature>
<feature type="transmembrane region" description="Helical" evidence="1">
    <location>
        <begin position="518"/>
        <end position="540"/>
    </location>
</feature>
<dbReference type="InterPro" id="IPR018580">
    <property type="entry name" value="Uncharacterised_YfhO"/>
</dbReference>
<dbReference type="PANTHER" id="PTHR38454:SF1">
    <property type="entry name" value="INTEGRAL MEMBRANE PROTEIN"/>
    <property type="match status" value="1"/>
</dbReference>
<feature type="transmembrane region" description="Helical" evidence="1">
    <location>
        <begin position="94"/>
        <end position="118"/>
    </location>
</feature>
<protein>
    <submittedName>
        <fullName evidence="2">YfhO family protein</fullName>
    </submittedName>
</protein>
<keyword evidence="1" id="KW-0812">Transmembrane</keyword>
<feature type="transmembrane region" description="Helical" evidence="1">
    <location>
        <begin position="342"/>
        <end position="361"/>
    </location>
</feature>
<dbReference type="RefSeq" id="WP_263050095.1">
    <property type="nucleotide sequence ID" value="NZ_CP106735.1"/>
</dbReference>
<feature type="transmembrane region" description="Helical" evidence="1">
    <location>
        <begin position="404"/>
        <end position="427"/>
    </location>
</feature>
<accession>A0ABY6CY90</accession>
<feature type="transmembrane region" description="Helical" evidence="1">
    <location>
        <begin position="12"/>
        <end position="33"/>
    </location>
</feature>
<reference evidence="2" key="1">
    <citation type="submission" date="2022-10" db="EMBL/GenBank/DDBJ databases">
        <title>Comparative genomics and taxonomic characterization of three novel marine species of genus Reichenbachiella exhibiting antioxidant and polysaccharide degradation activities.</title>
        <authorList>
            <person name="Muhammad N."/>
            <person name="Lee Y.-J."/>
            <person name="Ko J."/>
            <person name="Kim S.-G."/>
        </authorList>
    </citation>
    <scope>NUCLEOTIDE SEQUENCE</scope>
    <source>
        <strain evidence="2">Wsw4-B4</strain>
    </source>
</reference>
<feature type="transmembrane region" description="Helical" evidence="1">
    <location>
        <begin position="152"/>
        <end position="169"/>
    </location>
</feature>
<proteinExistence type="predicted"/>
<dbReference type="EMBL" id="CP106735">
    <property type="protein sequence ID" value="UXX78349.1"/>
    <property type="molecule type" value="Genomic_DNA"/>
</dbReference>
<feature type="transmembrane region" description="Helical" evidence="1">
    <location>
        <begin position="227"/>
        <end position="246"/>
    </location>
</feature>
<feature type="transmembrane region" description="Helical" evidence="1">
    <location>
        <begin position="493"/>
        <end position="511"/>
    </location>
</feature>
<evidence type="ECO:0000256" key="1">
    <source>
        <dbReference type="SAM" id="Phobius"/>
    </source>
</evidence>
<dbReference type="PANTHER" id="PTHR38454">
    <property type="entry name" value="INTEGRAL MEMBRANE PROTEIN-RELATED"/>
    <property type="match status" value="1"/>
</dbReference>
<dbReference type="Proteomes" id="UP001062165">
    <property type="component" value="Chromosome"/>
</dbReference>
<keyword evidence="1" id="KW-1133">Transmembrane helix</keyword>
<gene>
    <name evidence="2" type="ORF">N7E81_13380</name>
</gene>
<dbReference type="Pfam" id="PF09586">
    <property type="entry name" value="YfhO"/>
    <property type="match status" value="1"/>
</dbReference>
<sequence>MHNLNFKKDFLPHLAAIAIFCLVTVLFFAPVFFEGKTLPQHDIMQWEGGAKELIDYRAKTGEEGLWTNSMFSGMPGYLVDVQFSGDLLKYLHRAYGLFLIYPMMTIFISCLSFYILLLSMGVRSWLAIAGGLAYGLTAFSVIGIMAGHNAKISAVSTMPLVLAGIHYAFKGKKMWGFVITAIGLAIHLRPNHLQITYYLVLIVAAYGVAQLVLAIKEKTLSDFIKTGALLVVAALLAVGANFGKLMTTMEYSKYSTRGKSELTQMGEAKSGLDKDYAFQYSNGIFEPLFLIIPNFYGGSAREDLGDNSNLEAALKKNGANRQQIKQQVEAAPAYWGNQPLTAPYYAGAIIVFLFVLGMIILDNKYRVWIGGVVLFALVLSWGSNFSLNYFIFDYLPGYNKFRSVTFAIIVVVFGMILAGFLGLEKLLSSDFNKPTQKKFMIAVGSVAGFTLLCAVFAGMGSYRGAVDAQLANYPEWYLTALRADRASLLRMDALRSLIFILLFVGVLWALIKNKLSKPVAYGLLVLFVFVDLFGVAKRFINSDTFVRKSRQSEFQLTEADQVILKDKDPNYRVMNLLNPFNDAKTSYHHKSIGGYHGAKLGRYQELIERCIAPEQGRIIAALQGGSYDFGDIGVLNMLNTKYFIFGASANAVLPNTSANGNAWFVSDVREVGSADEEINELSQINTKEIAVIDETKFSLSDQVPAANGTIQLVTYKPNYLKYESSNSGDGLAVFSEVYYPKGWTATIDGEEAAILRANYVLRAMEVPAGDHVIEFKFQPQSYVLGNTVTLIVNILLIVLLIGTIGLSVMRKGESSVA</sequence>